<evidence type="ECO:0000256" key="1">
    <source>
        <dbReference type="SAM" id="SignalP"/>
    </source>
</evidence>
<gene>
    <name evidence="2" type="ORF">IAC79_00350</name>
</gene>
<dbReference type="Gene3D" id="3.40.50.10610">
    <property type="entry name" value="ABC-type transport auxiliary lipoprotein component"/>
    <property type="match status" value="1"/>
</dbReference>
<sequence length="196" mass="20729">MARAWPILALALCVGCASSTAVVDTQNDAETTVSFDWRDLDGAAATLAQSLLASPRVGGTAAKPAVVAFGRMTNDTCQHLDPDLLTQKLAEALLLSERFEVSAAFGGARDATVGDVRAVRGNAEFDAATLQAKGTLRAPDLSLSGRLIQRNVRRDNGGLRIEYFLTLRATRLSDGVAVWQDSCQVVKAVGPGMPAW</sequence>
<comment type="caution">
    <text evidence="2">The sequence shown here is derived from an EMBL/GenBank/DDBJ whole genome shotgun (WGS) entry which is preliminary data.</text>
</comment>
<dbReference type="Pfam" id="PF13036">
    <property type="entry name" value="LpoB"/>
    <property type="match status" value="1"/>
</dbReference>
<protein>
    <recommendedName>
        <fullName evidence="4">Penicillin-binding protein activator LpoB</fullName>
    </recommendedName>
</protein>
<accession>A0A9D1NKX6</accession>
<dbReference type="AlphaFoldDB" id="A0A9D1NKX6"/>
<dbReference type="EMBL" id="DVOR01000010">
    <property type="protein sequence ID" value="HIV08551.1"/>
    <property type="molecule type" value="Genomic_DNA"/>
</dbReference>
<name>A0A9D1NKX6_9BACT</name>
<evidence type="ECO:0008006" key="4">
    <source>
        <dbReference type="Google" id="ProtNLM"/>
    </source>
</evidence>
<organism evidence="2 3">
    <name type="scientific">Candidatus Spyradenecus faecavium</name>
    <dbReference type="NCBI Taxonomy" id="2840947"/>
    <lineage>
        <taxon>Bacteria</taxon>
        <taxon>Pseudomonadati</taxon>
        <taxon>Lentisphaerota</taxon>
        <taxon>Lentisphaeria</taxon>
        <taxon>Lentisphaerales</taxon>
        <taxon>Lentisphaeraceae</taxon>
        <taxon>Lentisphaeraceae incertae sedis</taxon>
        <taxon>Candidatus Spyradenecus</taxon>
    </lineage>
</organism>
<feature type="signal peptide" evidence="1">
    <location>
        <begin position="1"/>
        <end position="21"/>
    </location>
</feature>
<keyword evidence="1" id="KW-0732">Signal</keyword>
<dbReference type="InterPro" id="IPR014094">
    <property type="entry name" value="LpoB"/>
</dbReference>
<evidence type="ECO:0000313" key="3">
    <source>
        <dbReference type="Proteomes" id="UP000886845"/>
    </source>
</evidence>
<dbReference type="Proteomes" id="UP000886845">
    <property type="component" value="Unassembled WGS sequence"/>
</dbReference>
<feature type="chain" id="PRO_5039095429" description="Penicillin-binding protein activator LpoB" evidence="1">
    <location>
        <begin position="22"/>
        <end position="196"/>
    </location>
</feature>
<proteinExistence type="predicted"/>
<evidence type="ECO:0000313" key="2">
    <source>
        <dbReference type="EMBL" id="HIV08551.1"/>
    </source>
</evidence>
<reference evidence="2" key="1">
    <citation type="submission" date="2020-10" db="EMBL/GenBank/DDBJ databases">
        <authorList>
            <person name="Gilroy R."/>
        </authorList>
    </citation>
    <scope>NUCLEOTIDE SEQUENCE</scope>
    <source>
        <strain evidence="2">35461</strain>
    </source>
</reference>
<reference evidence="2" key="2">
    <citation type="journal article" date="2021" name="PeerJ">
        <title>Extensive microbial diversity within the chicken gut microbiome revealed by metagenomics and culture.</title>
        <authorList>
            <person name="Gilroy R."/>
            <person name="Ravi A."/>
            <person name="Getino M."/>
            <person name="Pursley I."/>
            <person name="Horton D.L."/>
            <person name="Alikhan N.F."/>
            <person name="Baker D."/>
            <person name="Gharbi K."/>
            <person name="Hall N."/>
            <person name="Watson M."/>
            <person name="Adriaenssens E.M."/>
            <person name="Foster-Nyarko E."/>
            <person name="Jarju S."/>
            <person name="Secka A."/>
            <person name="Antonio M."/>
            <person name="Oren A."/>
            <person name="Chaudhuri R.R."/>
            <person name="La Ragione R."/>
            <person name="Hildebrand F."/>
            <person name="Pallen M.J."/>
        </authorList>
    </citation>
    <scope>NUCLEOTIDE SEQUENCE</scope>
    <source>
        <strain evidence="2">35461</strain>
    </source>
</reference>